<evidence type="ECO:0000313" key="3">
    <source>
        <dbReference type="RefSeq" id="XP_039123389.1"/>
    </source>
</evidence>
<dbReference type="AlphaFoldDB" id="A0AB40B9H9"/>
<organism evidence="2 3">
    <name type="scientific">Dioscorea cayennensis subsp. rotundata</name>
    <name type="common">White Guinea yam</name>
    <name type="synonym">Dioscorea rotundata</name>
    <dbReference type="NCBI Taxonomy" id="55577"/>
    <lineage>
        <taxon>Eukaryota</taxon>
        <taxon>Viridiplantae</taxon>
        <taxon>Streptophyta</taxon>
        <taxon>Embryophyta</taxon>
        <taxon>Tracheophyta</taxon>
        <taxon>Spermatophyta</taxon>
        <taxon>Magnoliopsida</taxon>
        <taxon>Liliopsida</taxon>
        <taxon>Dioscoreales</taxon>
        <taxon>Dioscoreaceae</taxon>
        <taxon>Dioscorea</taxon>
    </lineage>
</organism>
<dbReference type="InterPro" id="IPR038595">
    <property type="entry name" value="LOR_sf"/>
</dbReference>
<dbReference type="PANTHER" id="PTHR31087">
    <property type="match status" value="1"/>
</dbReference>
<protein>
    <submittedName>
        <fullName evidence="3">Protein LURP-one-related 8-like</fullName>
    </submittedName>
</protein>
<dbReference type="GeneID" id="120260009"/>
<comment type="similarity">
    <text evidence="1">Belongs to the LOR family.</text>
</comment>
<gene>
    <name evidence="3" type="primary">LOC120260009</name>
</gene>
<proteinExistence type="inferred from homology"/>
<name>A0AB40B9H9_DIOCR</name>
<dbReference type="InterPro" id="IPR025659">
    <property type="entry name" value="Tubby-like_C"/>
</dbReference>
<sequence>MDHRKSEHGLSDLFTITKLSFNANFSTSFLRLMASDEPVKEDLGFWSHHRLNKFWRPKLKELVFTKTINGVKDNDEELAIIDLDASGLPLVSIVQKPCFLHSRWQVFQGDNTNENNLLFTIKKRRVLLAVNTEEVEWDFKITEEYRKRSIQVVHERDPTFAIAEMSQHHRVKKVRLANDAFGVTINPNMDYAFIVSLFCILHLKQLKQDTRQRHVNEFAEIAADLATTLISVAVKVAGLPAS</sequence>
<evidence type="ECO:0000256" key="1">
    <source>
        <dbReference type="ARBA" id="ARBA00005437"/>
    </source>
</evidence>
<evidence type="ECO:0000313" key="2">
    <source>
        <dbReference type="Proteomes" id="UP001515500"/>
    </source>
</evidence>
<dbReference type="Pfam" id="PF04525">
    <property type="entry name" value="LOR"/>
    <property type="match status" value="1"/>
</dbReference>
<reference evidence="3" key="1">
    <citation type="submission" date="2025-08" db="UniProtKB">
        <authorList>
            <consortium name="RefSeq"/>
        </authorList>
    </citation>
    <scope>IDENTIFICATION</scope>
</reference>
<accession>A0AB40B9H9</accession>
<dbReference type="Gene3D" id="2.40.160.200">
    <property type="entry name" value="LURP1-related"/>
    <property type="match status" value="1"/>
</dbReference>
<dbReference type="Proteomes" id="UP001515500">
    <property type="component" value="Chromosome 5"/>
</dbReference>
<dbReference type="RefSeq" id="XP_039123389.1">
    <property type="nucleotide sequence ID" value="XM_039267455.1"/>
</dbReference>
<dbReference type="PANTHER" id="PTHR31087:SF58">
    <property type="entry name" value="OS07G0230700 PROTEIN"/>
    <property type="match status" value="1"/>
</dbReference>
<keyword evidence="2" id="KW-1185">Reference proteome</keyword>
<dbReference type="InterPro" id="IPR007612">
    <property type="entry name" value="LOR"/>
</dbReference>
<dbReference type="SUPFAM" id="SSF54518">
    <property type="entry name" value="Tubby C-terminal domain-like"/>
    <property type="match status" value="1"/>
</dbReference>